<evidence type="ECO:0000313" key="1">
    <source>
        <dbReference type="EMBL" id="KAK1844547.1"/>
    </source>
</evidence>
<name>A0AAD9EEB1_9PEZI</name>
<dbReference type="EMBL" id="JAQOWY010000307">
    <property type="protein sequence ID" value="KAK1844547.1"/>
    <property type="molecule type" value="Genomic_DNA"/>
</dbReference>
<dbReference type="Proteomes" id="UP001243330">
    <property type="component" value="Unassembled WGS sequence"/>
</dbReference>
<comment type="caution">
    <text evidence="1">The sequence shown here is derived from an EMBL/GenBank/DDBJ whole genome shotgun (WGS) entry which is preliminary data.</text>
</comment>
<reference evidence="1" key="1">
    <citation type="submission" date="2023-01" db="EMBL/GenBank/DDBJ databases">
        <title>Colletotrichum chrysophilum M932 genome sequence.</title>
        <authorList>
            <person name="Baroncelli R."/>
        </authorList>
    </citation>
    <scope>NUCLEOTIDE SEQUENCE</scope>
    <source>
        <strain evidence="1">M932</strain>
    </source>
</reference>
<proteinExistence type="predicted"/>
<dbReference type="AlphaFoldDB" id="A0AAD9EEB1"/>
<organism evidence="1 2">
    <name type="scientific">Colletotrichum chrysophilum</name>
    <dbReference type="NCBI Taxonomy" id="1836956"/>
    <lineage>
        <taxon>Eukaryota</taxon>
        <taxon>Fungi</taxon>
        <taxon>Dikarya</taxon>
        <taxon>Ascomycota</taxon>
        <taxon>Pezizomycotina</taxon>
        <taxon>Sordariomycetes</taxon>
        <taxon>Hypocreomycetidae</taxon>
        <taxon>Glomerellales</taxon>
        <taxon>Glomerellaceae</taxon>
        <taxon>Colletotrichum</taxon>
        <taxon>Colletotrichum gloeosporioides species complex</taxon>
    </lineage>
</organism>
<protein>
    <submittedName>
        <fullName evidence="1">Uncharacterized protein</fullName>
    </submittedName>
</protein>
<accession>A0AAD9EEB1</accession>
<keyword evidence="2" id="KW-1185">Reference proteome</keyword>
<evidence type="ECO:0000313" key="2">
    <source>
        <dbReference type="Proteomes" id="UP001243330"/>
    </source>
</evidence>
<sequence>MFTFVASALLTLTRWLPSAEHDFICGGGFFFF</sequence>
<gene>
    <name evidence="1" type="ORF">CCHR01_12842</name>
</gene>